<dbReference type="GO" id="GO:0000049">
    <property type="term" value="F:tRNA binding"/>
    <property type="evidence" value="ECO:0007669"/>
    <property type="project" value="TreeGrafter"/>
</dbReference>
<dbReference type="Ensembl" id="ENSOMET00000031730.1">
    <property type="protein sequence ID" value="ENSOMEP00000028303.1"/>
    <property type="gene ID" value="ENSOMEG00000011301.1"/>
</dbReference>
<dbReference type="STRING" id="30732.ENSOMEP00000028303"/>
<evidence type="ECO:0000256" key="2">
    <source>
        <dbReference type="ARBA" id="ARBA00022840"/>
    </source>
</evidence>
<dbReference type="GO" id="GO:0005524">
    <property type="term" value="F:ATP binding"/>
    <property type="evidence" value="ECO:0007669"/>
    <property type="project" value="UniProtKB-KW"/>
</dbReference>
<dbReference type="PANTHER" id="PTHR20873">
    <property type="entry name" value="L-SERYL-TRNA(SEC) KINASE"/>
    <property type="match status" value="1"/>
</dbReference>
<name>A0A3B3DDW2_ORYME</name>
<dbReference type="Pfam" id="PF08433">
    <property type="entry name" value="KTI12"/>
    <property type="match status" value="1"/>
</dbReference>
<evidence type="ECO:0000313" key="4">
    <source>
        <dbReference type="Proteomes" id="UP000261560"/>
    </source>
</evidence>
<reference evidence="3" key="1">
    <citation type="submission" date="2025-08" db="UniProtKB">
        <authorList>
            <consortium name="Ensembl"/>
        </authorList>
    </citation>
    <scope>IDENTIFICATION</scope>
</reference>
<dbReference type="GeneTree" id="ENSGT00390000017554"/>
<dbReference type="AlphaFoldDB" id="A0A3B3DDW2"/>
<dbReference type="Gene3D" id="3.40.50.300">
    <property type="entry name" value="P-loop containing nucleotide triphosphate hydrolases"/>
    <property type="match status" value="1"/>
</dbReference>
<keyword evidence="1" id="KW-0547">Nucleotide-binding</keyword>
<dbReference type="SUPFAM" id="SSF52540">
    <property type="entry name" value="P-loop containing nucleoside triphosphate hydrolases"/>
    <property type="match status" value="1"/>
</dbReference>
<dbReference type="OMA" id="HYYRSMR"/>
<keyword evidence="4" id="KW-1185">Reference proteome</keyword>
<dbReference type="Proteomes" id="UP000261560">
    <property type="component" value="Unplaced"/>
</dbReference>
<dbReference type="InterPro" id="IPR013641">
    <property type="entry name" value="KTI12/PSTK"/>
</dbReference>
<accession>A0A3B3DDW2</accession>
<dbReference type="InterPro" id="IPR052648">
    <property type="entry name" value="Ser-tRNA(Sec)_kinase"/>
</dbReference>
<dbReference type="PANTHER" id="PTHR20873:SF0">
    <property type="entry name" value="L-SERYL-TRNA(SEC) KINASE"/>
    <property type="match status" value="1"/>
</dbReference>
<reference evidence="3" key="2">
    <citation type="submission" date="2025-09" db="UniProtKB">
        <authorList>
            <consortium name="Ensembl"/>
        </authorList>
    </citation>
    <scope>IDENTIFICATION</scope>
</reference>
<dbReference type="GO" id="GO:0016301">
    <property type="term" value="F:kinase activity"/>
    <property type="evidence" value="ECO:0007669"/>
    <property type="project" value="TreeGrafter"/>
</dbReference>
<organism evidence="3 4">
    <name type="scientific">Oryzias melastigma</name>
    <name type="common">Marine medaka</name>
    <dbReference type="NCBI Taxonomy" id="30732"/>
    <lineage>
        <taxon>Eukaryota</taxon>
        <taxon>Metazoa</taxon>
        <taxon>Chordata</taxon>
        <taxon>Craniata</taxon>
        <taxon>Vertebrata</taxon>
        <taxon>Euteleostomi</taxon>
        <taxon>Actinopterygii</taxon>
        <taxon>Neopterygii</taxon>
        <taxon>Teleostei</taxon>
        <taxon>Neoteleostei</taxon>
        <taxon>Acanthomorphata</taxon>
        <taxon>Ovalentaria</taxon>
        <taxon>Atherinomorphae</taxon>
        <taxon>Beloniformes</taxon>
        <taxon>Adrianichthyidae</taxon>
        <taxon>Oryziinae</taxon>
        <taxon>Oryzias</taxon>
    </lineage>
</organism>
<keyword evidence="2" id="KW-0067">ATP-binding</keyword>
<protein>
    <submittedName>
        <fullName evidence="3">Phosphoseryl-tRNA kinase</fullName>
    </submittedName>
</protein>
<evidence type="ECO:0000256" key="1">
    <source>
        <dbReference type="ARBA" id="ARBA00022741"/>
    </source>
</evidence>
<sequence>MRDMAAAVAGRADGAAGCLCVLCGLPAAGKSTLASRIVCAAAEQGWRGIVVPYDNLIPEHAFRIKGGEDSQDMHTEWKSHRRAVLQCIQQFLEDPDVRMEQQSCSLINNTAWEKCIQSLTSESFPSDEAPFLFLLDDNFYYPSMRYEVFQLARKYSLGFCQIYLQCDLESCMRRNHSRSQPIPADVMMEMAKRLEPPNPEKNSWETQSLSINTSSNLSKCDIQRVMDLISSALNNPLSAAEDNTEQKEADRQKCANSVVHQADQACRRLISEAMKTAKDYQITSEDMRSLATHLNESKAGLLHHLRQQLLQEA</sequence>
<dbReference type="InterPro" id="IPR027417">
    <property type="entry name" value="P-loop_NTPase"/>
</dbReference>
<proteinExistence type="predicted"/>
<evidence type="ECO:0000313" key="3">
    <source>
        <dbReference type="Ensembl" id="ENSOMEP00000028303.1"/>
    </source>
</evidence>
<dbReference type="PaxDb" id="30732-ENSOMEP00000028303"/>